<feature type="region of interest" description="Disordered" evidence="1">
    <location>
        <begin position="268"/>
        <end position="294"/>
    </location>
</feature>
<feature type="region of interest" description="Disordered" evidence="1">
    <location>
        <begin position="26"/>
        <end position="142"/>
    </location>
</feature>
<feature type="signal peptide" evidence="2">
    <location>
        <begin position="1"/>
        <end position="20"/>
    </location>
</feature>
<evidence type="ECO:0000313" key="3">
    <source>
        <dbReference type="EMBL" id="EDW27890.1"/>
    </source>
</evidence>
<feature type="region of interest" description="Disordered" evidence="1">
    <location>
        <begin position="171"/>
        <end position="193"/>
    </location>
</feature>
<feature type="compositionally biased region" description="Low complexity" evidence="1">
    <location>
        <begin position="176"/>
        <end position="192"/>
    </location>
</feature>
<organism evidence="4">
    <name type="scientific">Drosophila persimilis</name>
    <name type="common">Fruit fly</name>
    <dbReference type="NCBI Taxonomy" id="7234"/>
    <lineage>
        <taxon>Eukaryota</taxon>
        <taxon>Metazoa</taxon>
        <taxon>Ecdysozoa</taxon>
        <taxon>Arthropoda</taxon>
        <taxon>Hexapoda</taxon>
        <taxon>Insecta</taxon>
        <taxon>Pterygota</taxon>
        <taxon>Neoptera</taxon>
        <taxon>Endopterygota</taxon>
        <taxon>Diptera</taxon>
        <taxon>Brachycera</taxon>
        <taxon>Muscomorpha</taxon>
        <taxon>Ephydroidea</taxon>
        <taxon>Drosophilidae</taxon>
        <taxon>Drosophila</taxon>
        <taxon>Sophophora</taxon>
    </lineage>
</organism>
<proteinExistence type="predicted"/>
<dbReference type="Proteomes" id="UP000008744">
    <property type="component" value="Unassembled WGS sequence"/>
</dbReference>
<gene>
    <name evidence="3" type="primary">Dper\GL19958</name>
    <name evidence="3" type="ORF">Dper_GL19958</name>
</gene>
<reference evidence="3 4" key="1">
    <citation type="journal article" date="2007" name="Nature">
        <title>Evolution of genes and genomes on the Drosophila phylogeny.</title>
        <authorList>
            <consortium name="Drosophila 12 Genomes Consortium"/>
            <person name="Clark A.G."/>
            <person name="Eisen M.B."/>
            <person name="Smith D.R."/>
            <person name="Bergman C.M."/>
            <person name="Oliver B."/>
            <person name="Markow T.A."/>
            <person name="Kaufman T.C."/>
            <person name="Kellis M."/>
            <person name="Gelbart W."/>
            <person name="Iyer V.N."/>
            <person name="Pollard D.A."/>
            <person name="Sackton T.B."/>
            <person name="Larracuente A.M."/>
            <person name="Singh N.D."/>
            <person name="Abad J.P."/>
            <person name="Abt D.N."/>
            <person name="Adryan B."/>
            <person name="Aguade M."/>
            <person name="Akashi H."/>
            <person name="Anderson W.W."/>
            <person name="Aquadro C.F."/>
            <person name="Ardell D.H."/>
            <person name="Arguello R."/>
            <person name="Artieri C.G."/>
            <person name="Barbash D.A."/>
            <person name="Barker D."/>
            <person name="Barsanti P."/>
            <person name="Batterham P."/>
            <person name="Batzoglou S."/>
            <person name="Begun D."/>
            <person name="Bhutkar A."/>
            <person name="Blanco E."/>
            <person name="Bosak S.A."/>
            <person name="Bradley R.K."/>
            <person name="Brand A.D."/>
            <person name="Brent M.R."/>
            <person name="Brooks A.N."/>
            <person name="Brown R.H."/>
            <person name="Butlin R.K."/>
            <person name="Caggese C."/>
            <person name="Calvi B.R."/>
            <person name="Bernardo de Carvalho A."/>
            <person name="Caspi A."/>
            <person name="Castrezana S."/>
            <person name="Celniker S.E."/>
            <person name="Chang J.L."/>
            <person name="Chapple C."/>
            <person name="Chatterji S."/>
            <person name="Chinwalla A."/>
            <person name="Civetta A."/>
            <person name="Clifton S.W."/>
            <person name="Comeron J.M."/>
            <person name="Costello J.C."/>
            <person name="Coyne J.A."/>
            <person name="Daub J."/>
            <person name="David R.G."/>
            <person name="Delcher A.L."/>
            <person name="Delehaunty K."/>
            <person name="Do C.B."/>
            <person name="Ebling H."/>
            <person name="Edwards K."/>
            <person name="Eickbush T."/>
            <person name="Evans J.D."/>
            <person name="Filipski A."/>
            <person name="Findeiss S."/>
            <person name="Freyhult E."/>
            <person name="Fulton L."/>
            <person name="Fulton R."/>
            <person name="Garcia A.C."/>
            <person name="Gardiner A."/>
            <person name="Garfield D.A."/>
            <person name="Garvin B.E."/>
            <person name="Gibson G."/>
            <person name="Gilbert D."/>
            <person name="Gnerre S."/>
            <person name="Godfrey J."/>
            <person name="Good R."/>
            <person name="Gotea V."/>
            <person name="Gravely B."/>
            <person name="Greenberg A.J."/>
            <person name="Griffiths-Jones S."/>
            <person name="Gross S."/>
            <person name="Guigo R."/>
            <person name="Gustafson E.A."/>
            <person name="Haerty W."/>
            <person name="Hahn M.W."/>
            <person name="Halligan D.L."/>
            <person name="Halpern A.L."/>
            <person name="Halter G.M."/>
            <person name="Han M.V."/>
            <person name="Heger A."/>
            <person name="Hillier L."/>
            <person name="Hinrichs A.S."/>
            <person name="Holmes I."/>
            <person name="Hoskins R.A."/>
            <person name="Hubisz M.J."/>
            <person name="Hultmark D."/>
            <person name="Huntley M.A."/>
            <person name="Jaffe D.B."/>
            <person name="Jagadeeshan S."/>
            <person name="Jeck W.R."/>
            <person name="Johnson J."/>
            <person name="Jones C.D."/>
            <person name="Jordan W.C."/>
            <person name="Karpen G.H."/>
            <person name="Kataoka E."/>
            <person name="Keightley P.D."/>
            <person name="Kheradpour P."/>
            <person name="Kirkness E.F."/>
            <person name="Koerich L.B."/>
            <person name="Kristiansen K."/>
            <person name="Kudrna D."/>
            <person name="Kulathinal R.J."/>
            <person name="Kumar S."/>
            <person name="Kwok R."/>
            <person name="Lander E."/>
            <person name="Langley C.H."/>
            <person name="Lapoint R."/>
            <person name="Lazzaro B.P."/>
            <person name="Lee S.J."/>
            <person name="Levesque L."/>
            <person name="Li R."/>
            <person name="Lin C.F."/>
            <person name="Lin M.F."/>
            <person name="Lindblad-Toh K."/>
            <person name="Llopart A."/>
            <person name="Long M."/>
            <person name="Low L."/>
            <person name="Lozovsky E."/>
            <person name="Lu J."/>
            <person name="Luo M."/>
            <person name="Machado C.A."/>
            <person name="Makalowski W."/>
            <person name="Marzo M."/>
            <person name="Matsuda M."/>
            <person name="Matzkin L."/>
            <person name="McAllister B."/>
            <person name="McBride C.S."/>
            <person name="McKernan B."/>
            <person name="McKernan K."/>
            <person name="Mendez-Lago M."/>
            <person name="Minx P."/>
            <person name="Mollenhauer M.U."/>
            <person name="Montooth K."/>
            <person name="Mount S.M."/>
            <person name="Mu X."/>
            <person name="Myers E."/>
            <person name="Negre B."/>
            <person name="Newfeld S."/>
            <person name="Nielsen R."/>
            <person name="Noor M.A."/>
            <person name="O'Grady P."/>
            <person name="Pachter L."/>
            <person name="Papaceit M."/>
            <person name="Parisi M.J."/>
            <person name="Parisi M."/>
            <person name="Parts L."/>
            <person name="Pedersen J.S."/>
            <person name="Pesole G."/>
            <person name="Phillippy A.M."/>
            <person name="Ponting C.P."/>
            <person name="Pop M."/>
            <person name="Porcelli D."/>
            <person name="Powell J.R."/>
            <person name="Prohaska S."/>
            <person name="Pruitt K."/>
            <person name="Puig M."/>
            <person name="Quesneville H."/>
            <person name="Ram K.R."/>
            <person name="Rand D."/>
            <person name="Rasmussen M.D."/>
            <person name="Reed L.K."/>
            <person name="Reenan R."/>
            <person name="Reily A."/>
            <person name="Remington K.A."/>
            <person name="Rieger T.T."/>
            <person name="Ritchie M.G."/>
            <person name="Robin C."/>
            <person name="Rogers Y.H."/>
            <person name="Rohde C."/>
            <person name="Rozas J."/>
            <person name="Rubenfield M.J."/>
            <person name="Ruiz A."/>
            <person name="Russo S."/>
            <person name="Salzberg S.L."/>
            <person name="Sanchez-Gracia A."/>
            <person name="Saranga D.J."/>
            <person name="Sato H."/>
            <person name="Schaeffer S.W."/>
            <person name="Schatz M.C."/>
            <person name="Schlenke T."/>
            <person name="Schwartz R."/>
            <person name="Segarra C."/>
            <person name="Singh R.S."/>
            <person name="Sirot L."/>
            <person name="Sirota M."/>
            <person name="Sisneros N.B."/>
            <person name="Smith C.D."/>
            <person name="Smith T.F."/>
            <person name="Spieth J."/>
            <person name="Stage D.E."/>
            <person name="Stark A."/>
            <person name="Stephan W."/>
            <person name="Strausberg R.L."/>
            <person name="Strempel S."/>
            <person name="Sturgill D."/>
            <person name="Sutton G."/>
            <person name="Sutton G.G."/>
            <person name="Tao W."/>
            <person name="Teichmann S."/>
            <person name="Tobari Y.N."/>
            <person name="Tomimura Y."/>
            <person name="Tsolas J.M."/>
            <person name="Valente V.L."/>
            <person name="Venter E."/>
            <person name="Venter J.C."/>
            <person name="Vicario S."/>
            <person name="Vieira F.G."/>
            <person name="Vilella A.J."/>
            <person name="Villasante A."/>
            <person name="Walenz B."/>
            <person name="Wang J."/>
            <person name="Wasserman M."/>
            <person name="Watts T."/>
            <person name="Wilson D."/>
            <person name="Wilson R.K."/>
            <person name="Wing R.A."/>
            <person name="Wolfner M.F."/>
            <person name="Wong A."/>
            <person name="Wong G.K."/>
            <person name="Wu C.I."/>
            <person name="Wu G."/>
            <person name="Yamamoto D."/>
            <person name="Yang H.P."/>
            <person name="Yang S.P."/>
            <person name="Yorke J.A."/>
            <person name="Yoshida K."/>
            <person name="Zdobnov E."/>
            <person name="Zhang P."/>
            <person name="Zhang Y."/>
            <person name="Zimin A.V."/>
            <person name="Baldwin J."/>
            <person name="Abdouelleil A."/>
            <person name="Abdulkadir J."/>
            <person name="Abebe A."/>
            <person name="Abera B."/>
            <person name="Abreu J."/>
            <person name="Acer S.C."/>
            <person name="Aftuck L."/>
            <person name="Alexander A."/>
            <person name="An P."/>
            <person name="Anderson E."/>
            <person name="Anderson S."/>
            <person name="Arachi H."/>
            <person name="Azer M."/>
            <person name="Bachantsang P."/>
            <person name="Barry A."/>
            <person name="Bayul T."/>
            <person name="Berlin A."/>
            <person name="Bessette D."/>
            <person name="Bloom T."/>
            <person name="Blye J."/>
            <person name="Boguslavskiy L."/>
            <person name="Bonnet C."/>
            <person name="Boukhgalter B."/>
            <person name="Bourzgui I."/>
            <person name="Brown A."/>
            <person name="Cahill P."/>
            <person name="Channer S."/>
            <person name="Cheshatsang Y."/>
            <person name="Chuda L."/>
            <person name="Citroen M."/>
            <person name="Collymore A."/>
            <person name="Cooke P."/>
            <person name="Costello M."/>
            <person name="D'Aco K."/>
            <person name="Daza R."/>
            <person name="De Haan G."/>
            <person name="DeGray S."/>
            <person name="DeMaso C."/>
            <person name="Dhargay N."/>
            <person name="Dooley K."/>
            <person name="Dooley E."/>
            <person name="Doricent M."/>
            <person name="Dorje P."/>
            <person name="Dorjee K."/>
            <person name="Dupes A."/>
            <person name="Elong R."/>
            <person name="Falk J."/>
            <person name="Farina A."/>
            <person name="Faro S."/>
            <person name="Ferguson D."/>
            <person name="Fisher S."/>
            <person name="Foley C.D."/>
            <person name="Franke A."/>
            <person name="Friedrich D."/>
            <person name="Gadbois L."/>
            <person name="Gearin G."/>
            <person name="Gearin C.R."/>
            <person name="Giannoukos G."/>
            <person name="Goode T."/>
            <person name="Graham J."/>
            <person name="Grandbois E."/>
            <person name="Grewal S."/>
            <person name="Gyaltsen K."/>
            <person name="Hafez N."/>
            <person name="Hagos B."/>
            <person name="Hall J."/>
            <person name="Henson C."/>
            <person name="Hollinger A."/>
            <person name="Honan T."/>
            <person name="Huard M.D."/>
            <person name="Hughes L."/>
            <person name="Hurhula B."/>
            <person name="Husby M.E."/>
            <person name="Kamat A."/>
            <person name="Kanga B."/>
            <person name="Kashin S."/>
            <person name="Khazanovich D."/>
            <person name="Kisner P."/>
            <person name="Lance K."/>
            <person name="Lara M."/>
            <person name="Lee W."/>
            <person name="Lennon N."/>
            <person name="Letendre F."/>
            <person name="LeVine R."/>
            <person name="Lipovsky A."/>
            <person name="Liu X."/>
            <person name="Liu J."/>
            <person name="Liu S."/>
            <person name="Lokyitsang T."/>
            <person name="Lokyitsang Y."/>
            <person name="Lubonja R."/>
            <person name="Lui A."/>
            <person name="MacDonald P."/>
            <person name="Magnisalis V."/>
            <person name="Maru K."/>
            <person name="Matthews C."/>
            <person name="McCusker W."/>
            <person name="McDonough S."/>
            <person name="Mehta T."/>
            <person name="Meldrim J."/>
            <person name="Meneus L."/>
            <person name="Mihai O."/>
            <person name="Mihalev A."/>
            <person name="Mihova T."/>
            <person name="Mittelman R."/>
            <person name="Mlenga V."/>
            <person name="Montmayeur A."/>
            <person name="Mulrain L."/>
            <person name="Navidi A."/>
            <person name="Naylor J."/>
            <person name="Negash T."/>
            <person name="Nguyen T."/>
            <person name="Nguyen N."/>
            <person name="Nicol R."/>
            <person name="Norbu C."/>
            <person name="Norbu N."/>
            <person name="Novod N."/>
            <person name="O'Neill B."/>
            <person name="Osman S."/>
            <person name="Markiewicz E."/>
            <person name="Oyono O.L."/>
            <person name="Patti C."/>
            <person name="Phunkhang P."/>
            <person name="Pierre F."/>
            <person name="Priest M."/>
            <person name="Raghuraman S."/>
            <person name="Rege F."/>
            <person name="Reyes R."/>
            <person name="Rise C."/>
            <person name="Rogov P."/>
            <person name="Ross K."/>
            <person name="Ryan E."/>
            <person name="Settipalli S."/>
            <person name="Shea T."/>
            <person name="Sherpa N."/>
            <person name="Shi L."/>
            <person name="Shih D."/>
            <person name="Sparrow T."/>
            <person name="Spaulding J."/>
            <person name="Stalker J."/>
            <person name="Stange-Thomann N."/>
            <person name="Stavropoulos S."/>
            <person name="Stone C."/>
            <person name="Strader C."/>
            <person name="Tesfaye S."/>
            <person name="Thomson T."/>
            <person name="Thoulutsang Y."/>
            <person name="Thoulutsang D."/>
            <person name="Topham K."/>
            <person name="Topping I."/>
            <person name="Tsamla T."/>
            <person name="Vassiliev H."/>
            <person name="Vo A."/>
            <person name="Wangchuk T."/>
            <person name="Wangdi T."/>
            <person name="Weiand M."/>
            <person name="Wilkinson J."/>
            <person name="Wilson A."/>
            <person name="Yadav S."/>
            <person name="Young G."/>
            <person name="Yu Q."/>
            <person name="Zembek L."/>
            <person name="Zhong D."/>
            <person name="Zimmer A."/>
            <person name="Zwirko Z."/>
            <person name="Jaffe D.B."/>
            <person name="Alvarez P."/>
            <person name="Brockman W."/>
            <person name="Butler J."/>
            <person name="Chin C."/>
            <person name="Gnerre S."/>
            <person name="Grabherr M."/>
            <person name="Kleber M."/>
            <person name="Mauceli E."/>
            <person name="MacCallum I."/>
        </authorList>
    </citation>
    <scope>NUCLEOTIDE SEQUENCE [LARGE SCALE GENOMIC DNA]</scope>
    <source>
        <strain evidence="4">MSH-3 / Tucson 14011-0111.49</strain>
    </source>
</reference>
<dbReference type="EMBL" id="CH479197">
    <property type="protein sequence ID" value="EDW27890.1"/>
    <property type="molecule type" value="Genomic_DNA"/>
</dbReference>
<evidence type="ECO:0000256" key="1">
    <source>
        <dbReference type="SAM" id="MobiDB-lite"/>
    </source>
</evidence>
<keyword evidence="4" id="KW-1185">Reference proteome</keyword>
<dbReference type="HOGENOM" id="CLU_947542_0_0_1"/>
<keyword evidence="2" id="KW-0732">Signal</keyword>
<feature type="compositionally biased region" description="Acidic residues" evidence="1">
    <location>
        <begin position="41"/>
        <end position="51"/>
    </location>
</feature>
<evidence type="ECO:0000256" key="2">
    <source>
        <dbReference type="SAM" id="SignalP"/>
    </source>
</evidence>
<dbReference type="AlphaFoldDB" id="B4GYN4"/>
<feature type="compositionally biased region" description="Polar residues" evidence="1">
    <location>
        <begin position="277"/>
        <end position="294"/>
    </location>
</feature>
<sequence>MRFLWLMGLIVAGALFEASASKCSKRRPRTCAGREPTNVDDNSDSSEDCDGSDATTRKRSLVVQPPSLRFVDCPAPPAAPWSPSDDTSHGTTRTHSRTQPPSHRVAPPIVDCQPTCSTWSPSDATSPGTTRTTAEPATQPPCGCGNEEEEPCGATTQPPIVDCQPTCSTWSPSEATSPGTTRTTAEPTTQPPCGCGNGEEVPCGPTTQPPIVRLPAHLLHLVTTCNTTPRHCRQARPAPLLNQPLSHRVGVEKPEFGSTVDANRVVSEREHPATPQGWITNSLRSIQSSQGRSH</sequence>
<name>B4GYN4_DROPE</name>
<feature type="chain" id="PRO_5002804674" evidence="2">
    <location>
        <begin position="21"/>
        <end position="294"/>
    </location>
</feature>
<protein>
    <submittedName>
        <fullName evidence="3">GL19958</fullName>
    </submittedName>
</protein>
<accession>B4GYN4</accession>
<feature type="compositionally biased region" description="Polar residues" evidence="1">
    <location>
        <begin position="114"/>
        <end position="136"/>
    </location>
</feature>
<evidence type="ECO:0000313" key="4">
    <source>
        <dbReference type="Proteomes" id="UP000008744"/>
    </source>
</evidence>